<dbReference type="OrthoDB" id="5773058at2"/>
<comment type="caution">
    <text evidence="3">The sequence shown here is derived from an EMBL/GenBank/DDBJ whole genome shotgun (WGS) entry which is preliminary data.</text>
</comment>
<evidence type="ECO:0000313" key="5">
    <source>
        <dbReference type="Proteomes" id="UP000317267"/>
    </source>
</evidence>
<dbReference type="Proteomes" id="UP000198740">
    <property type="component" value="Unassembled WGS sequence"/>
</dbReference>
<keyword evidence="1" id="KW-0175">Coiled coil</keyword>
<dbReference type="EMBL" id="VFES01000008">
    <property type="protein sequence ID" value="TWR65727.1"/>
    <property type="molecule type" value="Genomic_DNA"/>
</dbReference>
<evidence type="ECO:0000313" key="3">
    <source>
        <dbReference type="EMBL" id="TWR65727.1"/>
    </source>
</evidence>
<reference evidence="3 5" key="2">
    <citation type="submission" date="2019-06" db="EMBL/GenBank/DDBJ databases">
        <title>Pseudomonas bimorpha sp. nov. isolated from bovine raw milk and skim milk concentrate.</title>
        <authorList>
            <person name="Hofmann K."/>
            <person name="Huptas C."/>
            <person name="Doll E."/>
            <person name="Scherer S."/>
            <person name="Wenning M."/>
        </authorList>
    </citation>
    <scope>NUCLEOTIDE SEQUENCE [LARGE SCALE GENOMIC DNA]</scope>
    <source>
        <strain evidence="3 5">DSM 17515</strain>
    </source>
</reference>
<protein>
    <submittedName>
        <fullName evidence="3">Uncharacterized protein</fullName>
    </submittedName>
</protein>
<sequence length="250" mass="28294">MYEPDSYNVFAKIFYRPIDAAIRWCNLMAHETQILESAWDCPALLSKYFPQWPCLQANTEKIIDAIRHGDLAYGCFGVSVTIGTPIDCSQITIRHTDLRVWMARYYPDQRPSFLFEQSFNQQGAISPGTYLALQADRDAMQLRIKNIEASYQQLLDELEAMGLERENIHQLLKSNSKLSDRSEIGYLKVIGALLELILGHSPSGKPHSVFDSQSSIVNSISAHRKDDPGLSKRTLDAKFAAANRILKKDI</sequence>
<evidence type="ECO:0000313" key="2">
    <source>
        <dbReference type="EMBL" id="SDR32741.1"/>
    </source>
</evidence>
<evidence type="ECO:0000256" key="1">
    <source>
        <dbReference type="SAM" id="Coils"/>
    </source>
</evidence>
<dbReference type="AlphaFoldDB" id="A0A1H1I4W7"/>
<evidence type="ECO:0000313" key="4">
    <source>
        <dbReference type="Proteomes" id="UP000198740"/>
    </source>
</evidence>
<dbReference type="Proteomes" id="UP000317267">
    <property type="component" value="Unassembled WGS sequence"/>
</dbReference>
<gene>
    <name evidence="3" type="ORF">FIV39_14130</name>
    <name evidence="2" type="ORF">SAMN04490186_5166</name>
</gene>
<organism evidence="3 5">
    <name type="scientific">Pseudomonas grimontii</name>
    <dbReference type="NCBI Taxonomy" id="129847"/>
    <lineage>
        <taxon>Bacteria</taxon>
        <taxon>Pseudomonadati</taxon>
        <taxon>Pseudomonadota</taxon>
        <taxon>Gammaproteobacteria</taxon>
        <taxon>Pseudomonadales</taxon>
        <taxon>Pseudomonadaceae</taxon>
        <taxon>Pseudomonas</taxon>
    </lineage>
</organism>
<keyword evidence="4" id="KW-1185">Reference proteome</keyword>
<reference evidence="2 4" key="1">
    <citation type="submission" date="2016-10" db="EMBL/GenBank/DDBJ databases">
        <authorList>
            <person name="Varghese N."/>
            <person name="Submissions S."/>
        </authorList>
    </citation>
    <scope>NUCLEOTIDE SEQUENCE [LARGE SCALE GENOMIC DNA]</scope>
    <source>
        <strain evidence="2 4">BS2976</strain>
    </source>
</reference>
<feature type="coiled-coil region" evidence="1">
    <location>
        <begin position="137"/>
        <end position="164"/>
    </location>
</feature>
<dbReference type="RefSeq" id="WP_069551383.1">
    <property type="nucleotide sequence ID" value="NZ_FNKM01000002.1"/>
</dbReference>
<accession>A0A1H1I4W7</accession>
<name>A0A1H1I4W7_9PSED</name>
<dbReference type="EMBL" id="FNKM01000002">
    <property type="protein sequence ID" value="SDR32741.1"/>
    <property type="molecule type" value="Genomic_DNA"/>
</dbReference>
<proteinExistence type="predicted"/>